<evidence type="ECO:0000313" key="1">
    <source>
        <dbReference type="EMBL" id="KAF2857379.1"/>
    </source>
</evidence>
<organism evidence="1 2">
    <name type="scientific">Piedraia hortae CBS 480.64</name>
    <dbReference type="NCBI Taxonomy" id="1314780"/>
    <lineage>
        <taxon>Eukaryota</taxon>
        <taxon>Fungi</taxon>
        <taxon>Dikarya</taxon>
        <taxon>Ascomycota</taxon>
        <taxon>Pezizomycotina</taxon>
        <taxon>Dothideomycetes</taxon>
        <taxon>Dothideomycetidae</taxon>
        <taxon>Capnodiales</taxon>
        <taxon>Piedraiaceae</taxon>
        <taxon>Piedraia</taxon>
    </lineage>
</organism>
<dbReference type="Gene3D" id="3.80.10.10">
    <property type="entry name" value="Ribonuclease Inhibitor"/>
    <property type="match status" value="1"/>
</dbReference>
<evidence type="ECO:0008006" key="3">
    <source>
        <dbReference type="Google" id="ProtNLM"/>
    </source>
</evidence>
<protein>
    <recommendedName>
        <fullName evidence="3">L domain-like protein</fullName>
    </recommendedName>
</protein>
<dbReference type="InterPro" id="IPR032675">
    <property type="entry name" value="LRR_dom_sf"/>
</dbReference>
<proteinExistence type="predicted"/>
<accession>A0A6A7BRQ5</accession>
<dbReference type="OrthoDB" id="1517790at2759"/>
<gene>
    <name evidence="1" type="ORF">K470DRAFT_223488</name>
</gene>
<dbReference type="AlphaFoldDB" id="A0A6A7BRQ5"/>
<dbReference type="SUPFAM" id="SSF52075">
    <property type="entry name" value="Outer arm dynein light chain 1"/>
    <property type="match status" value="1"/>
</dbReference>
<evidence type="ECO:0000313" key="2">
    <source>
        <dbReference type="Proteomes" id="UP000799421"/>
    </source>
</evidence>
<feature type="non-terminal residue" evidence="1">
    <location>
        <position position="1"/>
    </location>
</feature>
<dbReference type="Proteomes" id="UP000799421">
    <property type="component" value="Unassembled WGS sequence"/>
</dbReference>
<name>A0A6A7BRQ5_9PEZI</name>
<keyword evidence="2" id="KW-1185">Reference proteome</keyword>
<reference evidence="1" key="1">
    <citation type="journal article" date="2020" name="Stud. Mycol.">
        <title>101 Dothideomycetes genomes: a test case for predicting lifestyles and emergence of pathogens.</title>
        <authorList>
            <person name="Haridas S."/>
            <person name="Albert R."/>
            <person name="Binder M."/>
            <person name="Bloem J."/>
            <person name="Labutti K."/>
            <person name="Salamov A."/>
            <person name="Andreopoulos B."/>
            <person name="Baker S."/>
            <person name="Barry K."/>
            <person name="Bills G."/>
            <person name="Bluhm B."/>
            <person name="Cannon C."/>
            <person name="Castanera R."/>
            <person name="Culley D."/>
            <person name="Daum C."/>
            <person name="Ezra D."/>
            <person name="Gonzalez J."/>
            <person name="Henrissat B."/>
            <person name="Kuo A."/>
            <person name="Liang C."/>
            <person name="Lipzen A."/>
            <person name="Lutzoni F."/>
            <person name="Magnuson J."/>
            <person name="Mondo S."/>
            <person name="Nolan M."/>
            <person name="Ohm R."/>
            <person name="Pangilinan J."/>
            <person name="Park H.-J."/>
            <person name="Ramirez L."/>
            <person name="Alfaro M."/>
            <person name="Sun H."/>
            <person name="Tritt A."/>
            <person name="Yoshinaga Y."/>
            <person name="Zwiers L.-H."/>
            <person name="Turgeon B."/>
            <person name="Goodwin S."/>
            <person name="Spatafora J."/>
            <person name="Crous P."/>
            <person name="Grigoriev I."/>
        </authorList>
    </citation>
    <scope>NUCLEOTIDE SEQUENCE</scope>
    <source>
        <strain evidence="1">CBS 480.64</strain>
    </source>
</reference>
<sequence length="277" mass="31003">LAGNYLKRLPSELFSLSNITVLSVRNNSLELLPAVINQLSRIQSLNIAGNKLKHLPWELLEIMCHRGHHCKVIIRPNPLVQPWELGEWIASADPKMISGKDNYSGRLTRDDLDLRLKSVIRSLDLDHHISDGNCLIYLASSTIKYFTIDGSRVSAAHVTKAVHCSVPSLFELKLRTLQALDCTRSVLTSLEPYISPAMMSILDRTISFPAEFCSVCGHPFIVARAKGMEYWFRGQHGQVGQQELRPDAVLPFLCKACSWACAQPRKLGRVCLSQDLS</sequence>
<dbReference type="EMBL" id="MU006047">
    <property type="protein sequence ID" value="KAF2857379.1"/>
    <property type="molecule type" value="Genomic_DNA"/>
</dbReference>